<gene>
    <name evidence="3" type="ORF">GCM10023147_30780</name>
</gene>
<evidence type="ECO:0000313" key="3">
    <source>
        <dbReference type="EMBL" id="GAA4396442.1"/>
    </source>
</evidence>
<keyword evidence="4" id="KW-1185">Reference proteome</keyword>
<dbReference type="RefSeq" id="WP_344997507.1">
    <property type="nucleotide sequence ID" value="NZ_BAABFR010000049.1"/>
</dbReference>
<dbReference type="InterPro" id="IPR036291">
    <property type="entry name" value="NAD(P)-bd_dom_sf"/>
</dbReference>
<name>A0ABP8JUY6_9ACTN</name>
<dbReference type="InterPro" id="IPR002347">
    <property type="entry name" value="SDR_fam"/>
</dbReference>
<dbReference type="Proteomes" id="UP001500635">
    <property type="component" value="Unassembled WGS sequence"/>
</dbReference>
<comment type="caution">
    <text evidence="3">The sequence shown here is derived from an EMBL/GenBank/DDBJ whole genome shotgun (WGS) entry which is preliminary data.</text>
</comment>
<dbReference type="CDD" id="cd05233">
    <property type="entry name" value="SDR_c"/>
    <property type="match status" value="1"/>
</dbReference>
<dbReference type="PANTHER" id="PTHR43669:SF3">
    <property type="entry name" value="ALCOHOL DEHYDROGENASE, PUTATIVE (AFU_ORTHOLOGUE AFUA_3G03445)-RELATED"/>
    <property type="match status" value="1"/>
</dbReference>
<dbReference type="Pfam" id="PF00106">
    <property type="entry name" value="adh_short"/>
    <property type="match status" value="1"/>
</dbReference>
<proteinExistence type="inferred from homology"/>
<comment type="similarity">
    <text evidence="1">Belongs to the short-chain dehydrogenases/reductases (SDR) family.</text>
</comment>
<accession>A0ABP8JUY6</accession>
<reference evidence="4" key="1">
    <citation type="journal article" date="2019" name="Int. J. Syst. Evol. Microbiol.">
        <title>The Global Catalogue of Microorganisms (GCM) 10K type strain sequencing project: providing services to taxonomists for standard genome sequencing and annotation.</title>
        <authorList>
            <consortium name="The Broad Institute Genomics Platform"/>
            <consortium name="The Broad Institute Genome Sequencing Center for Infectious Disease"/>
            <person name="Wu L."/>
            <person name="Ma J."/>
        </authorList>
    </citation>
    <scope>NUCLEOTIDE SEQUENCE [LARGE SCALE GENOMIC DNA]</scope>
    <source>
        <strain evidence="4">JCM 17688</strain>
    </source>
</reference>
<evidence type="ECO:0000256" key="2">
    <source>
        <dbReference type="ARBA" id="ARBA00023002"/>
    </source>
</evidence>
<evidence type="ECO:0000313" key="4">
    <source>
        <dbReference type="Proteomes" id="UP001500635"/>
    </source>
</evidence>
<dbReference type="SUPFAM" id="SSF51735">
    <property type="entry name" value="NAD(P)-binding Rossmann-fold domains"/>
    <property type="match status" value="1"/>
</dbReference>
<dbReference type="PANTHER" id="PTHR43669">
    <property type="entry name" value="5-KETO-D-GLUCONATE 5-REDUCTASE"/>
    <property type="match status" value="1"/>
</dbReference>
<evidence type="ECO:0000256" key="1">
    <source>
        <dbReference type="ARBA" id="ARBA00006484"/>
    </source>
</evidence>
<organism evidence="3 4">
    <name type="scientific">Tsukamurella soli</name>
    <dbReference type="NCBI Taxonomy" id="644556"/>
    <lineage>
        <taxon>Bacteria</taxon>
        <taxon>Bacillati</taxon>
        <taxon>Actinomycetota</taxon>
        <taxon>Actinomycetes</taxon>
        <taxon>Mycobacteriales</taxon>
        <taxon>Tsukamurellaceae</taxon>
        <taxon>Tsukamurella</taxon>
    </lineage>
</organism>
<sequence length="240" mass="24857">MSGRVAWITGGGSGVGAAAAVRLAAGGWTVAVSGRRADHLSAAVHRVTSAGGHAVAYPLDVTDGAAIDAVVDGIEADVGPITTFVASAGLNTKRRFWPDLDRQALDDIIRVNLTSVAQCTAAVLPAMLRRGFGQIIVVSSRAARLPSPGAGVAYRMSKIGLRELVLDLNDRHHGDGIRATNLMPGDIATDFLDQRPDVPDTSAQAQMLTAEDVAEAIAFAAAVPRHVRIDELAISPSSAP</sequence>
<protein>
    <submittedName>
        <fullName evidence="3">SDR family NAD(P)-dependent oxidoreductase</fullName>
    </submittedName>
</protein>
<keyword evidence="2" id="KW-0560">Oxidoreductase</keyword>
<dbReference type="EMBL" id="BAABFR010000049">
    <property type="protein sequence ID" value="GAA4396442.1"/>
    <property type="molecule type" value="Genomic_DNA"/>
</dbReference>
<dbReference type="PRINTS" id="PR00081">
    <property type="entry name" value="GDHRDH"/>
</dbReference>
<dbReference type="Gene3D" id="3.40.50.720">
    <property type="entry name" value="NAD(P)-binding Rossmann-like Domain"/>
    <property type="match status" value="1"/>
</dbReference>